<dbReference type="GO" id="GO:0003746">
    <property type="term" value="F:translation elongation factor activity"/>
    <property type="evidence" value="ECO:0007669"/>
    <property type="project" value="UniProtKB-KW"/>
</dbReference>
<protein>
    <submittedName>
        <fullName evidence="1">Transcription elongation factor</fullName>
    </submittedName>
</protein>
<accession>X7E8Q8</accession>
<evidence type="ECO:0000313" key="1">
    <source>
        <dbReference type="EMBL" id="ETX11533.1"/>
    </source>
</evidence>
<gene>
    <name evidence="1" type="ORF">MUS1_09675</name>
</gene>
<dbReference type="RefSeq" id="WP_036159881.1">
    <property type="nucleotide sequence ID" value="NZ_JAMB01000003.1"/>
</dbReference>
<dbReference type="Gene3D" id="3.10.50.30">
    <property type="entry name" value="Transcription elongation factor, GreA/GreB, C-terminal domain"/>
    <property type="match status" value="1"/>
</dbReference>
<name>X7E8Q8_9GAMM</name>
<dbReference type="GO" id="GO:0003677">
    <property type="term" value="F:DNA binding"/>
    <property type="evidence" value="ECO:0007669"/>
    <property type="project" value="InterPro"/>
</dbReference>
<evidence type="ECO:0000313" key="2">
    <source>
        <dbReference type="Proteomes" id="UP000054058"/>
    </source>
</evidence>
<keyword evidence="1" id="KW-0251">Elongation factor</keyword>
<dbReference type="Proteomes" id="UP000054058">
    <property type="component" value="Unassembled WGS sequence"/>
</dbReference>
<keyword evidence="2" id="KW-1185">Reference proteome</keyword>
<comment type="caution">
    <text evidence="1">The sequence shown here is derived from an EMBL/GenBank/DDBJ whole genome shotgun (WGS) entry which is preliminary data.</text>
</comment>
<sequence length="162" mass="18288">MDKKEVHDAVTSVLLRRFETAKWAAKQAHDAATNEESVAENKYDTFGLEASYLAHGQSQRVLECEKDWLFFNKKPFVPYDENDSIGLWCLVELALLNSNDISKRFFVSPCAGGLTVKFDDQTIYLITPSSPVGQILVGKVIDDEVVLRQNGQQITYEVVTIR</sequence>
<keyword evidence="1" id="KW-0648">Protein biosynthesis</keyword>
<dbReference type="STRING" id="1122207.MUS1_09675"/>
<dbReference type="SUPFAM" id="SSF54534">
    <property type="entry name" value="FKBP-like"/>
    <property type="match status" value="1"/>
</dbReference>
<dbReference type="EMBL" id="JAMB01000003">
    <property type="protein sequence ID" value="ETX11533.1"/>
    <property type="molecule type" value="Genomic_DNA"/>
</dbReference>
<organism evidence="1 2">
    <name type="scientific">Marinomonas ushuaiensis DSM 15871</name>
    <dbReference type="NCBI Taxonomy" id="1122207"/>
    <lineage>
        <taxon>Bacteria</taxon>
        <taxon>Pseudomonadati</taxon>
        <taxon>Pseudomonadota</taxon>
        <taxon>Gammaproteobacteria</taxon>
        <taxon>Oceanospirillales</taxon>
        <taxon>Oceanospirillaceae</taxon>
        <taxon>Marinomonas</taxon>
    </lineage>
</organism>
<dbReference type="AlphaFoldDB" id="X7E8Q8"/>
<dbReference type="InterPro" id="IPR036953">
    <property type="entry name" value="GreA/GreB_C_sf"/>
</dbReference>
<dbReference type="GO" id="GO:0032784">
    <property type="term" value="P:regulation of DNA-templated transcription elongation"/>
    <property type="evidence" value="ECO:0007669"/>
    <property type="project" value="InterPro"/>
</dbReference>
<dbReference type="PATRIC" id="fig|1122207.3.peg.1077"/>
<proteinExistence type="predicted"/>
<reference evidence="1 2" key="1">
    <citation type="submission" date="2014-01" db="EMBL/GenBank/DDBJ databases">
        <title>Marinomonas ushuaiensis DSM 15871 Genome Sequencing.</title>
        <authorList>
            <person name="Lai Q."/>
            <person name="Shao Z.S."/>
        </authorList>
    </citation>
    <scope>NUCLEOTIDE SEQUENCE [LARGE SCALE GENOMIC DNA]</scope>
    <source>
        <strain evidence="1 2">DSM 15871</strain>
    </source>
</reference>
<dbReference type="eggNOG" id="COG0782">
    <property type="taxonomic scope" value="Bacteria"/>
</dbReference>
<dbReference type="OrthoDB" id="5293337at2"/>